<reference evidence="9 10" key="1">
    <citation type="submission" date="2022-09" db="EMBL/GenBank/DDBJ databases">
        <title>Interaction between co-microsymbionts with complementary sets of symbiotic genes in legume-rhizobium systems.</title>
        <authorList>
            <person name="Safronova V."/>
            <person name="Sazanova A."/>
            <person name="Afonin A."/>
            <person name="Chirak E."/>
        </authorList>
    </citation>
    <scope>NUCLEOTIDE SEQUENCE [LARGE SCALE GENOMIC DNA]</scope>
    <source>
        <strain evidence="9 10">A18/4-1</strain>
    </source>
</reference>
<dbReference type="InterPro" id="IPR005895">
    <property type="entry name" value="ABC_transptr_haem_export_CcmA"/>
</dbReference>
<dbReference type="PANTHER" id="PTHR43499:SF1">
    <property type="entry name" value="ABC TRANSPORTER I FAMILY MEMBER 1"/>
    <property type="match status" value="1"/>
</dbReference>
<keyword evidence="7" id="KW-0472">Membrane</keyword>
<dbReference type="SMART" id="SM00382">
    <property type="entry name" value="AAA"/>
    <property type="match status" value="1"/>
</dbReference>
<proteinExistence type="inferred from homology"/>
<dbReference type="EMBL" id="CP104965">
    <property type="protein sequence ID" value="UXN71420.1"/>
    <property type="molecule type" value="Genomic_DNA"/>
</dbReference>
<dbReference type="InterPro" id="IPR017871">
    <property type="entry name" value="ABC_transporter-like_CS"/>
</dbReference>
<evidence type="ECO:0000256" key="3">
    <source>
        <dbReference type="ARBA" id="ARBA00022741"/>
    </source>
</evidence>
<evidence type="ECO:0000256" key="2">
    <source>
        <dbReference type="ARBA" id="ARBA00022448"/>
    </source>
</evidence>
<dbReference type="Proteomes" id="UP001061862">
    <property type="component" value="Chromosome"/>
</dbReference>
<feature type="domain" description="ABC transporter" evidence="8">
    <location>
        <begin position="12"/>
        <end position="211"/>
    </location>
</feature>
<dbReference type="PROSITE" id="PS00211">
    <property type="entry name" value="ABC_TRANSPORTER_1"/>
    <property type="match status" value="1"/>
</dbReference>
<protein>
    <submittedName>
        <fullName evidence="9">Heme ABC exporter ATP-binding protein CcmA</fullName>
    </submittedName>
</protein>
<evidence type="ECO:0000313" key="9">
    <source>
        <dbReference type="EMBL" id="UXN71420.1"/>
    </source>
</evidence>
<dbReference type="SUPFAM" id="SSF52540">
    <property type="entry name" value="P-loop containing nucleoside triphosphate hydrolases"/>
    <property type="match status" value="1"/>
</dbReference>
<dbReference type="InterPro" id="IPR003439">
    <property type="entry name" value="ABC_transporter-like_ATP-bd"/>
</dbReference>
<evidence type="ECO:0000256" key="4">
    <source>
        <dbReference type="ARBA" id="ARBA00022748"/>
    </source>
</evidence>
<evidence type="ECO:0000259" key="8">
    <source>
        <dbReference type="PROSITE" id="PS50893"/>
    </source>
</evidence>
<dbReference type="Pfam" id="PF00005">
    <property type="entry name" value="ABC_tran"/>
    <property type="match status" value="1"/>
</dbReference>
<dbReference type="InterPro" id="IPR003593">
    <property type="entry name" value="AAA+_ATPase"/>
</dbReference>
<keyword evidence="3" id="KW-0547">Nucleotide-binding</keyword>
<dbReference type="PANTHER" id="PTHR43499">
    <property type="entry name" value="ABC TRANSPORTER I FAMILY MEMBER 1"/>
    <property type="match status" value="1"/>
</dbReference>
<dbReference type="InterPro" id="IPR027417">
    <property type="entry name" value="P-loop_NTPase"/>
</dbReference>
<gene>
    <name evidence="9" type="primary">ccmA</name>
    <name evidence="9" type="ORF">N8A98_09665</name>
</gene>
<evidence type="ECO:0000256" key="5">
    <source>
        <dbReference type="ARBA" id="ARBA00022840"/>
    </source>
</evidence>
<keyword evidence="5 9" id="KW-0067">ATP-binding</keyword>
<dbReference type="RefSeq" id="WP_262170967.1">
    <property type="nucleotide sequence ID" value="NZ_CP104965.1"/>
</dbReference>
<organism evidence="9 10">
    <name type="scientific">Devosia neptuniae</name>
    <dbReference type="NCBI Taxonomy" id="191302"/>
    <lineage>
        <taxon>Bacteria</taxon>
        <taxon>Pseudomonadati</taxon>
        <taxon>Pseudomonadota</taxon>
        <taxon>Alphaproteobacteria</taxon>
        <taxon>Hyphomicrobiales</taxon>
        <taxon>Devosiaceae</taxon>
        <taxon>Devosia</taxon>
    </lineage>
</organism>
<keyword evidence="10" id="KW-1185">Reference proteome</keyword>
<dbReference type="NCBIfam" id="TIGR01189">
    <property type="entry name" value="ccmA"/>
    <property type="match status" value="1"/>
</dbReference>
<comment type="similarity">
    <text evidence="1">Belongs to the ABC transporter superfamily.</text>
</comment>
<evidence type="ECO:0000256" key="6">
    <source>
        <dbReference type="ARBA" id="ARBA00022967"/>
    </source>
</evidence>
<evidence type="ECO:0000256" key="1">
    <source>
        <dbReference type="ARBA" id="ARBA00005417"/>
    </source>
</evidence>
<dbReference type="Gene3D" id="3.40.50.300">
    <property type="entry name" value="P-loop containing nucleotide triphosphate hydrolases"/>
    <property type="match status" value="1"/>
</dbReference>
<evidence type="ECO:0000313" key="10">
    <source>
        <dbReference type="Proteomes" id="UP001061862"/>
    </source>
</evidence>
<name>A0ABY6CGQ4_9HYPH</name>
<keyword evidence="6" id="KW-1278">Translocase</keyword>
<sequence>MTQRQAYPSLVLRAQGLACGRGGLPLADDMSFAVHGGTCLLLRGPNGTGKTTLLLTLAGIVAPLAGFFALEGADPEAGPLLHYSGHRNATKPRLSVAENLGFWAAVNGATGDSVETALDRVGLGDLAMLDAGYLSAGQSRRLALARLLVTQRPVWLLDEPTAALDAEGHQLVTDLIDGHLDAGGIAIAATHDPITLPDAARMETLALGKAA</sequence>
<evidence type="ECO:0000256" key="7">
    <source>
        <dbReference type="ARBA" id="ARBA00023136"/>
    </source>
</evidence>
<keyword evidence="4" id="KW-0201">Cytochrome c-type biogenesis</keyword>
<accession>A0ABY6CGQ4</accession>
<dbReference type="PROSITE" id="PS50893">
    <property type="entry name" value="ABC_TRANSPORTER_2"/>
    <property type="match status" value="1"/>
</dbReference>
<dbReference type="GO" id="GO:0005524">
    <property type="term" value="F:ATP binding"/>
    <property type="evidence" value="ECO:0007669"/>
    <property type="project" value="UniProtKB-KW"/>
</dbReference>
<keyword evidence="2" id="KW-0813">Transport</keyword>